<dbReference type="SUPFAM" id="SSF52833">
    <property type="entry name" value="Thioredoxin-like"/>
    <property type="match status" value="1"/>
</dbReference>
<evidence type="ECO:0000313" key="3">
    <source>
        <dbReference type="RefSeq" id="XP_065666502.1"/>
    </source>
</evidence>
<sequence>MFLFFRNGHQLEKYEGDRSFESIVDYMKKASEKNKGPSAVKEWKDEPSAVHHITQNSFEEFILEKDVLIMFYAPWCSHCNGMKPAFMQAANTLKEENFPGVLAAVDATKAVELANKEGVKAYPTCKLLIILF</sequence>
<accession>A0ABM4CX27</accession>
<feature type="domain" description="Thioredoxin" evidence="1">
    <location>
        <begin position="50"/>
        <end position="127"/>
    </location>
</feature>
<dbReference type="InterPro" id="IPR036249">
    <property type="entry name" value="Thioredoxin-like_sf"/>
</dbReference>
<keyword evidence="2" id="KW-1185">Reference proteome</keyword>
<dbReference type="Gene3D" id="3.40.30.10">
    <property type="entry name" value="Glutaredoxin"/>
    <property type="match status" value="2"/>
</dbReference>
<dbReference type="RefSeq" id="XP_065666502.1">
    <property type="nucleotide sequence ID" value="XM_065810430.1"/>
</dbReference>
<dbReference type="GeneID" id="136087517"/>
<evidence type="ECO:0000313" key="2">
    <source>
        <dbReference type="Proteomes" id="UP001652625"/>
    </source>
</evidence>
<dbReference type="Pfam" id="PF00085">
    <property type="entry name" value="Thioredoxin"/>
    <property type="match status" value="1"/>
</dbReference>
<evidence type="ECO:0000259" key="1">
    <source>
        <dbReference type="Pfam" id="PF00085"/>
    </source>
</evidence>
<name>A0ABM4CX27_HYDVU</name>
<dbReference type="InterPro" id="IPR051063">
    <property type="entry name" value="PDI"/>
</dbReference>
<dbReference type="InterPro" id="IPR013766">
    <property type="entry name" value="Thioredoxin_domain"/>
</dbReference>
<dbReference type="PANTHER" id="PTHR45672:SF2">
    <property type="entry name" value="PROTEIN DISULFIDE-ISOMERASE A5"/>
    <property type="match status" value="1"/>
</dbReference>
<reference evidence="3" key="1">
    <citation type="submission" date="2025-08" db="UniProtKB">
        <authorList>
            <consortium name="RefSeq"/>
        </authorList>
    </citation>
    <scope>IDENTIFICATION</scope>
</reference>
<protein>
    <submittedName>
        <fullName evidence="3">Protein disulfide-isomerase A4-like isoform X1</fullName>
    </submittedName>
</protein>
<organism evidence="2 3">
    <name type="scientific">Hydra vulgaris</name>
    <name type="common">Hydra</name>
    <name type="synonym">Hydra attenuata</name>
    <dbReference type="NCBI Taxonomy" id="6087"/>
    <lineage>
        <taxon>Eukaryota</taxon>
        <taxon>Metazoa</taxon>
        <taxon>Cnidaria</taxon>
        <taxon>Hydrozoa</taxon>
        <taxon>Hydroidolina</taxon>
        <taxon>Anthoathecata</taxon>
        <taxon>Aplanulata</taxon>
        <taxon>Hydridae</taxon>
        <taxon>Hydra</taxon>
    </lineage>
</organism>
<proteinExistence type="predicted"/>
<dbReference type="PANTHER" id="PTHR45672">
    <property type="entry name" value="PROTEIN DISULFIDE-ISOMERASE C17H9.14C-RELATED"/>
    <property type="match status" value="1"/>
</dbReference>
<gene>
    <name evidence="3" type="primary">LOC136087517</name>
</gene>
<dbReference type="Proteomes" id="UP001652625">
    <property type="component" value="Chromosome 11"/>
</dbReference>